<keyword evidence="4" id="KW-1185">Reference proteome</keyword>
<name>A0ABR2VMF1_9FUNG</name>
<evidence type="ECO:0000313" key="4">
    <source>
        <dbReference type="Proteomes" id="UP001479436"/>
    </source>
</evidence>
<feature type="region of interest" description="Disordered" evidence="2">
    <location>
        <begin position="1"/>
        <end position="21"/>
    </location>
</feature>
<reference evidence="3 4" key="1">
    <citation type="submission" date="2023-04" db="EMBL/GenBank/DDBJ databases">
        <title>Genome of Basidiobolus ranarum AG-B5.</title>
        <authorList>
            <person name="Stajich J.E."/>
            <person name="Carter-House D."/>
            <person name="Gryganskyi A."/>
        </authorList>
    </citation>
    <scope>NUCLEOTIDE SEQUENCE [LARGE SCALE GENOMIC DNA]</scope>
    <source>
        <strain evidence="3 4">AG-B5</strain>
    </source>
</reference>
<proteinExistence type="predicted"/>
<evidence type="ECO:0000313" key="3">
    <source>
        <dbReference type="EMBL" id="KAK9680682.1"/>
    </source>
</evidence>
<evidence type="ECO:0000256" key="1">
    <source>
        <dbReference type="SAM" id="Coils"/>
    </source>
</evidence>
<protein>
    <recommendedName>
        <fullName evidence="5">Mediator of RNA polymerase II transcription subunit 9</fullName>
    </recommendedName>
</protein>
<organism evidence="3 4">
    <name type="scientific">Basidiobolus ranarum</name>
    <dbReference type="NCBI Taxonomy" id="34480"/>
    <lineage>
        <taxon>Eukaryota</taxon>
        <taxon>Fungi</taxon>
        <taxon>Fungi incertae sedis</taxon>
        <taxon>Zoopagomycota</taxon>
        <taxon>Entomophthoromycotina</taxon>
        <taxon>Basidiobolomycetes</taxon>
        <taxon>Basidiobolales</taxon>
        <taxon>Basidiobolaceae</taxon>
        <taxon>Basidiobolus</taxon>
    </lineage>
</organism>
<comment type="caution">
    <text evidence="3">The sequence shown here is derived from an EMBL/GenBank/DDBJ whole genome shotgun (WGS) entry which is preliminary data.</text>
</comment>
<dbReference type="EMBL" id="JASJQH010009201">
    <property type="protein sequence ID" value="KAK9680682.1"/>
    <property type="molecule type" value="Genomic_DNA"/>
</dbReference>
<feature type="coiled-coil region" evidence="1">
    <location>
        <begin position="41"/>
        <end position="68"/>
    </location>
</feature>
<accession>A0ABR2VMF1</accession>
<evidence type="ECO:0008006" key="5">
    <source>
        <dbReference type="Google" id="ProtNLM"/>
    </source>
</evidence>
<keyword evidence="1" id="KW-0175">Coiled coil</keyword>
<gene>
    <name evidence="3" type="ORF">K7432_015882</name>
</gene>
<sequence>MNTNPSTPGTPSVTAPTDASPVTFSREDFTLLSYLAPALDCLEKGDDIQEAANQLNQLKEKLSYLYRLMEELPGSDLSRNQQKILLSKDTEELKLKKTQLERYLSFPIFKGSQSDVPKTEE</sequence>
<evidence type="ECO:0000256" key="2">
    <source>
        <dbReference type="SAM" id="MobiDB-lite"/>
    </source>
</evidence>
<dbReference type="Proteomes" id="UP001479436">
    <property type="component" value="Unassembled WGS sequence"/>
</dbReference>